<dbReference type="EMBL" id="JAHRHJ020000002">
    <property type="protein sequence ID" value="KAH9324103.1"/>
    <property type="molecule type" value="Genomic_DNA"/>
</dbReference>
<keyword evidence="2" id="KW-0472">Membrane</keyword>
<reference evidence="3 4" key="1">
    <citation type="journal article" date="2021" name="Nat. Plants">
        <title>The Taxus genome provides insights into paclitaxel biosynthesis.</title>
        <authorList>
            <person name="Xiong X."/>
            <person name="Gou J."/>
            <person name="Liao Q."/>
            <person name="Li Y."/>
            <person name="Zhou Q."/>
            <person name="Bi G."/>
            <person name="Li C."/>
            <person name="Du R."/>
            <person name="Wang X."/>
            <person name="Sun T."/>
            <person name="Guo L."/>
            <person name="Liang H."/>
            <person name="Lu P."/>
            <person name="Wu Y."/>
            <person name="Zhang Z."/>
            <person name="Ro D.K."/>
            <person name="Shang Y."/>
            <person name="Huang S."/>
            <person name="Yan J."/>
        </authorList>
    </citation>
    <scope>NUCLEOTIDE SEQUENCE [LARGE SCALE GENOMIC DNA]</scope>
    <source>
        <strain evidence="3">Ta-2019</strain>
    </source>
</reference>
<protein>
    <recommendedName>
        <fullName evidence="5">Acid phosphatase</fullName>
    </recommendedName>
</protein>
<name>A0AA38GLS5_TAXCH</name>
<proteinExistence type="predicted"/>
<evidence type="ECO:0008006" key="5">
    <source>
        <dbReference type="Google" id="ProtNLM"/>
    </source>
</evidence>
<evidence type="ECO:0000313" key="3">
    <source>
        <dbReference type="EMBL" id="KAH9324103.1"/>
    </source>
</evidence>
<keyword evidence="1" id="KW-0732">Signal</keyword>
<dbReference type="PANTHER" id="PTHR31284:SF22">
    <property type="entry name" value="ACID PHOSPHATASE"/>
    <property type="match status" value="1"/>
</dbReference>
<feature type="non-terminal residue" evidence="3">
    <location>
        <position position="318"/>
    </location>
</feature>
<keyword evidence="4" id="KW-1185">Reference proteome</keyword>
<dbReference type="Proteomes" id="UP000824469">
    <property type="component" value="Unassembled WGS sequence"/>
</dbReference>
<evidence type="ECO:0000256" key="2">
    <source>
        <dbReference type="SAM" id="Phobius"/>
    </source>
</evidence>
<comment type="caution">
    <text evidence="3">The sequence shown here is derived from an EMBL/GenBank/DDBJ whole genome shotgun (WGS) entry which is preliminary data.</text>
</comment>
<dbReference type="OMA" id="IQMVLTY"/>
<evidence type="ECO:0000313" key="4">
    <source>
        <dbReference type="Proteomes" id="UP000824469"/>
    </source>
</evidence>
<feature type="transmembrane region" description="Helical" evidence="2">
    <location>
        <begin position="49"/>
        <end position="82"/>
    </location>
</feature>
<keyword evidence="2" id="KW-1133">Transmembrane helix</keyword>
<sequence>ASTMSADLVPSMSALSNHYDPQESTQSLLSGRGSGLYSSSRYLQVGDSGVYLTSLAVTVLISAIATIGILLFTLVLTLAILLSSCQTTPDVVIKQGRRPEMGVDVCRSFVLNFELNNMQGNNVFPSMCEEYVFQYIISGQYDNDVKGAIKAADSCLISAMANGDGQDAVIMDIDETALSNFPYFRAFQHRYALHNVAAWNHWVEEAKAPALIPTLELYRKLQNQDLALVFLTERHENQRNSTMKNLLGAGYSGWTMLIMRSEDEMQMNVQAYKSKQRLQLESKGLHITGVIGDQWSDISGPAVGNYTFKIPNPLYNIL</sequence>
<accession>A0AA38GLS5</accession>
<gene>
    <name evidence="3" type="ORF">KI387_004281</name>
</gene>
<dbReference type="PANTHER" id="PTHR31284">
    <property type="entry name" value="ACID PHOSPHATASE-LIKE PROTEIN"/>
    <property type="match status" value="1"/>
</dbReference>
<dbReference type="InterPro" id="IPR005519">
    <property type="entry name" value="Acid_phosphat_B-like"/>
</dbReference>
<evidence type="ECO:0000256" key="1">
    <source>
        <dbReference type="ARBA" id="ARBA00022729"/>
    </source>
</evidence>
<dbReference type="SUPFAM" id="SSF56784">
    <property type="entry name" value="HAD-like"/>
    <property type="match status" value="1"/>
</dbReference>
<dbReference type="AlphaFoldDB" id="A0AA38GLS5"/>
<dbReference type="Pfam" id="PF03767">
    <property type="entry name" value="Acid_phosphat_B"/>
    <property type="match status" value="1"/>
</dbReference>
<dbReference type="InterPro" id="IPR036412">
    <property type="entry name" value="HAD-like_sf"/>
</dbReference>
<keyword evidence="2" id="KW-0812">Transmembrane</keyword>
<organism evidence="3 4">
    <name type="scientific">Taxus chinensis</name>
    <name type="common">Chinese yew</name>
    <name type="synonym">Taxus wallichiana var. chinensis</name>
    <dbReference type="NCBI Taxonomy" id="29808"/>
    <lineage>
        <taxon>Eukaryota</taxon>
        <taxon>Viridiplantae</taxon>
        <taxon>Streptophyta</taxon>
        <taxon>Embryophyta</taxon>
        <taxon>Tracheophyta</taxon>
        <taxon>Spermatophyta</taxon>
        <taxon>Pinopsida</taxon>
        <taxon>Pinidae</taxon>
        <taxon>Conifers II</taxon>
        <taxon>Cupressales</taxon>
        <taxon>Taxaceae</taxon>
        <taxon>Taxus</taxon>
    </lineage>
</organism>
<dbReference type="Gene3D" id="3.40.50.1000">
    <property type="entry name" value="HAD superfamily/HAD-like"/>
    <property type="match status" value="1"/>
</dbReference>
<dbReference type="InterPro" id="IPR023214">
    <property type="entry name" value="HAD_sf"/>
</dbReference>